<sequence length="250" mass="29510">MKKRYLFTFLLLMALSLSINAQEKNNEQLWYCYVETVHPQSLFDYQEMSKELAVLAKENDFPFSFYVWASRDLDYEVWYPINSLKDIDAIEASWNKIMKKWGEEKAKAFGKTKSKNNSFTMTAMHELSYMPENPRPEIAEAEYLQYQEFRIIPAMQKEMEAVIKEANQLLAEHNYNDPWYIGKAGIGLQTPSYIGWSYGKDVLDYYQQDQKFKDEFGEAFKPLNKRFINCIASVKSGEVFYKKAFSYVKE</sequence>
<gene>
    <name evidence="2" type="ORF">SAMN05216283_101693</name>
</gene>
<proteinExistence type="predicted"/>
<keyword evidence="1" id="KW-0732">Signal</keyword>
<keyword evidence="3" id="KW-1185">Reference proteome</keyword>
<organism evidence="2 3">
    <name type="scientific">Sunxiuqinia elliptica</name>
    <dbReference type="NCBI Taxonomy" id="655355"/>
    <lineage>
        <taxon>Bacteria</taxon>
        <taxon>Pseudomonadati</taxon>
        <taxon>Bacteroidota</taxon>
        <taxon>Bacteroidia</taxon>
        <taxon>Marinilabiliales</taxon>
        <taxon>Prolixibacteraceae</taxon>
        <taxon>Sunxiuqinia</taxon>
    </lineage>
</organism>
<name>A0A1I2CCG0_9BACT</name>
<feature type="signal peptide" evidence="1">
    <location>
        <begin position="1"/>
        <end position="21"/>
    </location>
</feature>
<evidence type="ECO:0000313" key="2">
    <source>
        <dbReference type="EMBL" id="SFE66006.1"/>
    </source>
</evidence>
<feature type="chain" id="PRO_5011452774" description="NIPSNAP protein" evidence="1">
    <location>
        <begin position="22"/>
        <end position="250"/>
    </location>
</feature>
<evidence type="ECO:0000313" key="3">
    <source>
        <dbReference type="Proteomes" id="UP000198964"/>
    </source>
</evidence>
<dbReference type="AlphaFoldDB" id="A0A1I2CCG0"/>
<protein>
    <recommendedName>
        <fullName evidence="4">NIPSNAP protein</fullName>
    </recommendedName>
</protein>
<evidence type="ECO:0008006" key="4">
    <source>
        <dbReference type="Google" id="ProtNLM"/>
    </source>
</evidence>
<accession>A0A1I2CCG0</accession>
<dbReference type="EMBL" id="FONW01000001">
    <property type="protein sequence ID" value="SFE66006.1"/>
    <property type="molecule type" value="Genomic_DNA"/>
</dbReference>
<dbReference type="RefSeq" id="WP_139218201.1">
    <property type="nucleotide sequence ID" value="NZ_FONW01000001.1"/>
</dbReference>
<dbReference type="Proteomes" id="UP000198964">
    <property type="component" value="Unassembled WGS sequence"/>
</dbReference>
<reference evidence="2 3" key="1">
    <citation type="submission" date="2016-10" db="EMBL/GenBank/DDBJ databases">
        <authorList>
            <person name="de Groot N.N."/>
        </authorList>
    </citation>
    <scope>NUCLEOTIDE SEQUENCE [LARGE SCALE GENOMIC DNA]</scope>
    <source>
        <strain evidence="2 3">CGMCC 1.9156</strain>
    </source>
</reference>
<evidence type="ECO:0000256" key="1">
    <source>
        <dbReference type="SAM" id="SignalP"/>
    </source>
</evidence>